<protein>
    <submittedName>
        <fullName evidence="1">Uncharacterized protein</fullName>
    </submittedName>
</protein>
<reference evidence="1" key="1">
    <citation type="submission" date="2023-05" db="EMBL/GenBank/DDBJ databases">
        <title>Limnohabitans sp. strain HM2-2 Genome sequencing and assembly.</title>
        <authorList>
            <person name="Jung Y."/>
        </authorList>
    </citation>
    <scope>NUCLEOTIDE SEQUENCE</scope>
    <source>
        <strain evidence="1">HM2-2</strain>
    </source>
</reference>
<organism evidence="1 2">
    <name type="scientific">Limnohabitans lacus</name>
    <dbReference type="NCBI Taxonomy" id="3045173"/>
    <lineage>
        <taxon>Bacteria</taxon>
        <taxon>Pseudomonadati</taxon>
        <taxon>Pseudomonadota</taxon>
        <taxon>Betaproteobacteria</taxon>
        <taxon>Burkholderiales</taxon>
        <taxon>Comamonadaceae</taxon>
        <taxon>Limnohabitans</taxon>
    </lineage>
</organism>
<dbReference type="RefSeq" id="WP_283224948.1">
    <property type="nucleotide sequence ID" value="NZ_JASGBH010000009.1"/>
</dbReference>
<name>A0ABT6X9G4_9BURK</name>
<dbReference type="EMBL" id="JASGBH010000009">
    <property type="protein sequence ID" value="MDI9234589.1"/>
    <property type="molecule type" value="Genomic_DNA"/>
</dbReference>
<keyword evidence="2" id="KW-1185">Reference proteome</keyword>
<accession>A0ABT6X9G4</accession>
<comment type="caution">
    <text evidence="1">The sequence shown here is derived from an EMBL/GenBank/DDBJ whole genome shotgun (WGS) entry which is preliminary data.</text>
</comment>
<evidence type="ECO:0000313" key="2">
    <source>
        <dbReference type="Proteomes" id="UP001431902"/>
    </source>
</evidence>
<evidence type="ECO:0000313" key="1">
    <source>
        <dbReference type="EMBL" id="MDI9234589.1"/>
    </source>
</evidence>
<gene>
    <name evidence="1" type="ORF">QLQ16_12175</name>
</gene>
<dbReference type="Proteomes" id="UP001431902">
    <property type="component" value="Unassembled WGS sequence"/>
</dbReference>
<proteinExistence type="predicted"/>
<sequence length="62" mass="6659">MADPGRVSHSPSLAWFDVGDPLRPTFIAQIPLGNLTLPSGALRNKKSINLVYVRVGEKGQTA</sequence>